<evidence type="ECO:0000313" key="2">
    <source>
        <dbReference type="EMBL" id="CAA9329232.1"/>
    </source>
</evidence>
<sequence length="150" mass="15428">MWSDTLLAAERAHLVRLLAWGAASVVAGTALLAVVLVARRGTPGGSALLTSFAIQCAAWGAIDLAIAGFAWRGLALRDAAGATKLDRLLWLNTGLDVGYVAVGVALAVVGWQLGRRLGLVGAGLGVVVQGLALLILDAHFIAVLDRLAVR</sequence>
<organism evidence="2">
    <name type="scientific">uncultured Gemmatimonadaceae bacterium</name>
    <dbReference type="NCBI Taxonomy" id="246130"/>
    <lineage>
        <taxon>Bacteria</taxon>
        <taxon>Pseudomonadati</taxon>
        <taxon>Gemmatimonadota</taxon>
        <taxon>Gemmatimonadia</taxon>
        <taxon>Gemmatimonadales</taxon>
        <taxon>Gemmatimonadaceae</taxon>
        <taxon>environmental samples</taxon>
    </lineage>
</organism>
<feature type="transmembrane region" description="Helical" evidence="1">
    <location>
        <begin position="119"/>
        <end position="144"/>
    </location>
</feature>
<keyword evidence="1" id="KW-0812">Transmembrane</keyword>
<keyword evidence="1" id="KW-0472">Membrane</keyword>
<dbReference type="EMBL" id="CADCTX010000571">
    <property type="protein sequence ID" value="CAA9329232.1"/>
    <property type="molecule type" value="Genomic_DNA"/>
</dbReference>
<feature type="transmembrane region" description="Helical" evidence="1">
    <location>
        <begin position="88"/>
        <end position="113"/>
    </location>
</feature>
<feature type="transmembrane region" description="Helical" evidence="1">
    <location>
        <begin position="44"/>
        <end position="67"/>
    </location>
</feature>
<name>A0A6J4LBS2_9BACT</name>
<proteinExistence type="predicted"/>
<keyword evidence="1" id="KW-1133">Transmembrane helix</keyword>
<dbReference type="InterPro" id="IPR054261">
    <property type="entry name" value="DUF6992"/>
</dbReference>
<gene>
    <name evidence="2" type="ORF">AVDCRST_MAG40-1839</name>
</gene>
<dbReference type="AlphaFoldDB" id="A0A6J4LBS2"/>
<reference evidence="2" key="1">
    <citation type="submission" date="2020-02" db="EMBL/GenBank/DDBJ databases">
        <authorList>
            <person name="Meier V. D."/>
        </authorList>
    </citation>
    <scope>NUCLEOTIDE SEQUENCE</scope>
    <source>
        <strain evidence="2">AVDCRST_MAG40</strain>
    </source>
</reference>
<protein>
    <submittedName>
        <fullName evidence="2">Uncharacterized protein</fullName>
    </submittedName>
</protein>
<evidence type="ECO:0000256" key="1">
    <source>
        <dbReference type="SAM" id="Phobius"/>
    </source>
</evidence>
<feature type="transmembrane region" description="Helical" evidence="1">
    <location>
        <begin position="17"/>
        <end position="38"/>
    </location>
</feature>
<dbReference type="Pfam" id="PF22503">
    <property type="entry name" value="DUF6992"/>
    <property type="match status" value="1"/>
</dbReference>
<accession>A0A6J4LBS2</accession>